<sequence length="61" mass="6864">MRDQAGGETPHALEHRTGDGGPPWVPTKGWWARPLHFRQTINELSDKTTSLSRQGRPALYP</sequence>
<gene>
    <name evidence="2" type="ORF">KF707C_2710</name>
</gene>
<name>A0AAD1BTS7_METFU</name>
<accession>A0AAD1BTS7</accession>
<evidence type="ECO:0000313" key="3">
    <source>
        <dbReference type="Proteomes" id="UP000218554"/>
    </source>
</evidence>
<feature type="compositionally biased region" description="Basic and acidic residues" evidence="1">
    <location>
        <begin position="1"/>
        <end position="18"/>
    </location>
</feature>
<dbReference type="AlphaFoldDB" id="A0AAD1BTS7"/>
<organism evidence="2 3">
    <name type="scientific">Metapseudomonas furukawaii</name>
    <name type="common">Pseudomonas furukawaii</name>
    <dbReference type="NCBI Taxonomy" id="1149133"/>
    <lineage>
        <taxon>Bacteria</taxon>
        <taxon>Pseudomonadati</taxon>
        <taxon>Pseudomonadota</taxon>
        <taxon>Gammaproteobacteria</taxon>
        <taxon>Pseudomonadales</taxon>
        <taxon>Pseudomonadaceae</taxon>
        <taxon>Metapseudomonas</taxon>
    </lineage>
</organism>
<keyword evidence="3" id="KW-1185">Reference proteome</keyword>
<evidence type="ECO:0000256" key="1">
    <source>
        <dbReference type="SAM" id="MobiDB-lite"/>
    </source>
</evidence>
<dbReference type="KEGG" id="pfuw:KF707C_2710"/>
<protein>
    <submittedName>
        <fullName evidence="2">Uncharacterized protein</fullName>
    </submittedName>
</protein>
<reference evidence="3" key="1">
    <citation type="submission" date="2015-05" db="EMBL/GenBank/DDBJ databases">
        <title>Draft genome sequencing of a biphenyl-degrading bacterium, Pseudomonas balearica KF707 (=NBRC110670).</title>
        <authorList>
            <person name="Kimura N."/>
            <person name="Hirose J."/>
            <person name="Watanabe T."/>
            <person name="Suenaga H."/>
            <person name="Fujihara H."/>
            <person name="Noguchi M."/>
            <person name="Hashimoto M."/>
            <person name="Shimodaira J."/>
            <person name="Tsuchikane K."/>
            <person name="Hosoyama A."/>
            <person name="Yamazoe A."/>
            <person name="Fujita N."/>
            <person name="Furukawa K."/>
        </authorList>
    </citation>
    <scope>NUCLEOTIDE SEQUENCE [LARGE SCALE GENOMIC DNA]</scope>
    <source>
        <strain evidence="3">DSM 10086 / NBRC 110670 / KF707</strain>
    </source>
</reference>
<evidence type="ECO:0000313" key="2">
    <source>
        <dbReference type="EMBL" id="BAU71959.1"/>
    </source>
</evidence>
<dbReference type="EMBL" id="AP014862">
    <property type="protein sequence ID" value="BAU71959.1"/>
    <property type="molecule type" value="Genomic_DNA"/>
</dbReference>
<reference evidence="2 3" key="2">
    <citation type="journal article" date="2017" name="Int. J. Syst. Evol. Microbiol.">
        <title>Pseudomonas furukawaii sp. nov., a polychlorinated biphenyl-degrading bacterium isolated from biphenyl-contaminated soil in Japan.</title>
        <authorList>
            <person name="Kimura N."/>
            <person name="Watanabe T."/>
            <person name="Suenaga H."/>
            <person name="Fujihara H."/>
            <person name="Futagami T."/>
            <person name="Goto M."/>
            <person name="Hanada S."/>
            <person name="Hirose J."/>
        </authorList>
    </citation>
    <scope>NUCLEOTIDE SEQUENCE [LARGE SCALE GENOMIC DNA]</scope>
    <source>
        <strain evidence="3">DSM 10086 / NBRC 110670 / KF707</strain>
    </source>
</reference>
<dbReference type="Proteomes" id="UP000218554">
    <property type="component" value="Chromosome"/>
</dbReference>
<feature type="region of interest" description="Disordered" evidence="1">
    <location>
        <begin position="1"/>
        <end position="27"/>
    </location>
</feature>
<proteinExistence type="predicted"/>